<sequence length="212" mass="24792">MIPIQALTEEAECIDFLNHQQQRILAPNLKVTASMMMKKYAQVLPSYVMDSMLWEERARIIPLDSCSISNELDIKIDDSRIKYTDSREEAWEELFAYNILPLLESFHQVTNLPVFILWENVAVRINSYFRKAVERYPDAHQAIVQLAEEFNQLGGSCFNWVEHPMKNYLTAPKSLREQKVRRTCCYFHKLEKKKEALTHCLVCPLSNKKCSS</sequence>
<dbReference type="Proteomes" id="UP000198897">
    <property type="component" value="Unassembled WGS sequence"/>
</dbReference>
<evidence type="ECO:0000313" key="2">
    <source>
        <dbReference type="Proteomes" id="UP000198897"/>
    </source>
</evidence>
<dbReference type="AlphaFoldDB" id="A0A1I2LLN0"/>
<proteinExistence type="predicted"/>
<gene>
    <name evidence="1" type="ORF">SAMN05216353_10997</name>
</gene>
<evidence type="ECO:0000313" key="1">
    <source>
        <dbReference type="EMBL" id="SFF80194.1"/>
    </source>
</evidence>
<reference evidence="2" key="1">
    <citation type="submission" date="2016-10" db="EMBL/GenBank/DDBJ databases">
        <authorList>
            <person name="Varghese N."/>
            <person name="Submissions S."/>
        </authorList>
    </citation>
    <scope>NUCLEOTIDE SEQUENCE [LARGE SCALE GENOMIC DNA]</scope>
    <source>
        <strain evidence="2">FP5</strain>
    </source>
</reference>
<dbReference type="RefSeq" id="WP_089751457.1">
    <property type="nucleotide sequence ID" value="NZ_FOOG01000009.1"/>
</dbReference>
<dbReference type="OrthoDB" id="5870636at2"/>
<protein>
    <submittedName>
        <fullName evidence="1">Ferric iron reductase protein FhuF, involved in iron transport</fullName>
    </submittedName>
</protein>
<keyword evidence="2" id="KW-1185">Reference proteome</keyword>
<accession>A0A1I2LLN0</accession>
<dbReference type="EMBL" id="FOOG01000009">
    <property type="protein sequence ID" value="SFF80194.1"/>
    <property type="molecule type" value="Genomic_DNA"/>
</dbReference>
<organism evidence="1 2">
    <name type="scientific">Halobacillus alkaliphilus</name>
    <dbReference type="NCBI Taxonomy" id="396056"/>
    <lineage>
        <taxon>Bacteria</taxon>
        <taxon>Bacillati</taxon>
        <taxon>Bacillota</taxon>
        <taxon>Bacilli</taxon>
        <taxon>Bacillales</taxon>
        <taxon>Bacillaceae</taxon>
        <taxon>Halobacillus</taxon>
    </lineage>
</organism>
<name>A0A1I2LLN0_9BACI</name>